<sequence>MGLWYPKGSGFELTAFSDADHAGCIDTRKSTSGGIQFLGDKLVSWMSKKQNCTAMSSAEAEYVALSASCAQVMWMRTQLQDYGFNYNKIPLYCDSQSAIAISCNPVQHSRTKHIHTRRFQYPSENWYDDVWTPAELEGRMPTKIELTLEQSQQGVSNDVLNIRVISFCIHNDYGKSSVSSSNSTTLFGRGGLIIPPHNGLIISLHSGLINSSHSGLVLNKMADENVPAPAPTRFDDQILPFAAWVPIGKSNHVLDLQKCWKHKKCRSLPSYNRS</sequence>
<keyword evidence="2" id="KW-1185">Reference proteome</keyword>
<name>A0ABQ5FXJ7_9ASTR</name>
<proteinExistence type="predicted"/>
<organism evidence="1 2">
    <name type="scientific">Tanacetum coccineum</name>
    <dbReference type="NCBI Taxonomy" id="301880"/>
    <lineage>
        <taxon>Eukaryota</taxon>
        <taxon>Viridiplantae</taxon>
        <taxon>Streptophyta</taxon>
        <taxon>Embryophyta</taxon>
        <taxon>Tracheophyta</taxon>
        <taxon>Spermatophyta</taxon>
        <taxon>Magnoliopsida</taxon>
        <taxon>eudicotyledons</taxon>
        <taxon>Gunneridae</taxon>
        <taxon>Pentapetalae</taxon>
        <taxon>asterids</taxon>
        <taxon>campanulids</taxon>
        <taxon>Asterales</taxon>
        <taxon>Asteraceae</taxon>
        <taxon>Asteroideae</taxon>
        <taxon>Anthemideae</taxon>
        <taxon>Anthemidinae</taxon>
        <taxon>Tanacetum</taxon>
    </lineage>
</organism>
<accession>A0ABQ5FXJ7</accession>
<protein>
    <recommendedName>
        <fullName evidence="3">Retrovirus-related Pol polyprotein from transposon TNT 1-94</fullName>
    </recommendedName>
</protein>
<gene>
    <name evidence="1" type="ORF">Tco_1019501</name>
</gene>
<dbReference type="EMBL" id="BQNB010017861">
    <property type="protein sequence ID" value="GJT68021.1"/>
    <property type="molecule type" value="Genomic_DNA"/>
</dbReference>
<evidence type="ECO:0008006" key="3">
    <source>
        <dbReference type="Google" id="ProtNLM"/>
    </source>
</evidence>
<reference evidence="1" key="2">
    <citation type="submission" date="2022-01" db="EMBL/GenBank/DDBJ databases">
        <authorList>
            <person name="Yamashiro T."/>
            <person name="Shiraishi A."/>
            <person name="Satake H."/>
            <person name="Nakayama K."/>
        </authorList>
    </citation>
    <scope>NUCLEOTIDE SEQUENCE</scope>
</reference>
<dbReference type="Proteomes" id="UP001151760">
    <property type="component" value="Unassembled WGS sequence"/>
</dbReference>
<dbReference type="PANTHER" id="PTHR11439:SF495">
    <property type="entry name" value="REVERSE TRANSCRIPTASE, RNA-DEPENDENT DNA POLYMERASE-RELATED"/>
    <property type="match status" value="1"/>
</dbReference>
<comment type="caution">
    <text evidence="1">The sequence shown here is derived from an EMBL/GenBank/DDBJ whole genome shotgun (WGS) entry which is preliminary data.</text>
</comment>
<evidence type="ECO:0000313" key="1">
    <source>
        <dbReference type="EMBL" id="GJT68021.1"/>
    </source>
</evidence>
<dbReference type="CDD" id="cd09272">
    <property type="entry name" value="RNase_HI_RT_Ty1"/>
    <property type="match status" value="1"/>
</dbReference>
<evidence type="ECO:0000313" key="2">
    <source>
        <dbReference type="Proteomes" id="UP001151760"/>
    </source>
</evidence>
<reference evidence="1" key="1">
    <citation type="journal article" date="2022" name="Int. J. Mol. Sci.">
        <title>Draft Genome of Tanacetum Coccineum: Genomic Comparison of Closely Related Tanacetum-Family Plants.</title>
        <authorList>
            <person name="Yamashiro T."/>
            <person name="Shiraishi A."/>
            <person name="Nakayama K."/>
            <person name="Satake H."/>
        </authorList>
    </citation>
    <scope>NUCLEOTIDE SEQUENCE</scope>
</reference>
<dbReference type="PANTHER" id="PTHR11439">
    <property type="entry name" value="GAG-POL-RELATED RETROTRANSPOSON"/>
    <property type="match status" value="1"/>
</dbReference>